<reference evidence="9" key="1">
    <citation type="submission" date="2025-08" db="UniProtKB">
        <authorList>
            <consortium name="RefSeq"/>
        </authorList>
    </citation>
    <scope>IDENTIFICATION</scope>
    <source>
        <strain evidence="9">J_2021</strain>
        <tissue evidence="9">Erythrocytes</tissue>
    </source>
</reference>
<dbReference type="PROSITE" id="PS50850">
    <property type="entry name" value="MFS"/>
    <property type="match status" value="1"/>
</dbReference>
<dbReference type="Gene3D" id="1.20.1250.20">
    <property type="entry name" value="MFS general substrate transporter like domains"/>
    <property type="match status" value="1"/>
</dbReference>
<dbReference type="OrthoDB" id="5296287at2759"/>
<feature type="transmembrane region" description="Helical" evidence="6">
    <location>
        <begin position="325"/>
        <end position="344"/>
    </location>
</feature>
<dbReference type="STRING" id="8355.A0A1L8GJM1"/>
<dbReference type="OMA" id="CTMAVPK"/>
<dbReference type="InterPro" id="IPR020846">
    <property type="entry name" value="MFS_dom"/>
</dbReference>
<dbReference type="PANTHER" id="PTHR24064">
    <property type="entry name" value="SOLUTE CARRIER FAMILY 22 MEMBER"/>
    <property type="match status" value="1"/>
</dbReference>
<feature type="transmembrane region" description="Helical" evidence="6">
    <location>
        <begin position="238"/>
        <end position="257"/>
    </location>
</feature>
<dbReference type="CTD" id="108713486"/>
<evidence type="ECO:0000256" key="3">
    <source>
        <dbReference type="ARBA" id="ARBA00022989"/>
    </source>
</evidence>
<sequence length="528" mass="58695">MTLVLPMESPTLPVAMALNVLDKDSLFSPFQAIMVSLLSAPLCFVGTHNFMQIFAAAVPPYHCHSNMTMDQPHHPEDPCTQYVSPLSNSTKPCEEGWEYDRSVYTSTIISEWDLVCDRQALKEVAQSVYMAGVLVGATVYGTLADRFGRRIMILCSLLQIACMGIGVAFSPNIIFYCLFRFLTGMGLCGLIINDLGLAMEWTPKRYRPIVSMIQGYGLTCGAIILVAVAYGIRDWRWLQITVSLPYFIFFLLICWVPESARWLSLKKRSDQALANLNRVAKINGRKEGGPITLEMLKVDDQQSLTTTTARLTPLDLFRTPAMRTITLILSLSWFSCSFGFFALALDVDRFGLSIYLSQAVFAVSELPIRILATITASYIGRRITISFLLFLSGILMLCTMAVPKDMLLLQMILTVLAKGILGSSIVCSYLYTAELYPTVLRQTGLGFTNMMMRLGAIISPLVMITKAYVSFLPLVIFAIMPMISGLPILWLPETLDCPLMDTVEEVESRKSKSQTKLPKENSGPATKL</sequence>
<evidence type="ECO:0000313" key="8">
    <source>
        <dbReference type="Proteomes" id="UP000186698"/>
    </source>
</evidence>
<feature type="transmembrane region" description="Helical" evidence="6">
    <location>
        <begin position="444"/>
        <end position="465"/>
    </location>
</feature>
<feature type="transmembrane region" description="Helical" evidence="6">
    <location>
        <begin position="408"/>
        <end position="432"/>
    </location>
</feature>
<protein>
    <submittedName>
        <fullName evidence="9">Solute carrier family 22 member 6-A isoform X1</fullName>
    </submittedName>
</protein>
<keyword evidence="4 6" id="KW-0472">Membrane</keyword>
<dbReference type="RefSeq" id="XP_041445924.1">
    <property type="nucleotide sequence ID" value="XM_041589990.1"/>
</dbReference>
<keyword evidence="3 6" id="KW-1133">Transmembrane helix</keyword>
<keyword evidence="8" id="KW-1185">Reference proteome</keyword>
<dbReference type="FunFam" id="1.20.1250.20:FF:000023">
    <property type="entry name" value="Solute carrier family 22 member 6"/>
    <property type="match status" value="1"/>
</dbReference>
<evidence type="ECO:0000256" key="2">
    <source>
        <dbReference type="ARBA" id="ARBA00022692"/>
    </source>
</evidence>
<evidence type="ECO:0000259" key="7">
    <source>
        <dbReference type="PROSITE" id="PS50850"/>
    </source>
</evidence>
<feature type="transmembrane region" description="Helical" evidence="6">
    <location>
        <begin position="213"/>
        <end position="232"/>
    </location>
</feature>
<organism evidence="8 9">
    <name type="scientific">Xenopus laevis</name>
    <name type="common">African clawed frog</name>
    <dbReference type="NCBI Taxonomy" id="8355"/>
    <lineage>
        <taxon>Eukaryota</taxon>
        <taxon>Metazoa</taxon>
        <taxon>Chordata</taxon>
        <taxon>Craniata</taxon>
        <taxon>Vertebrata</taxon>
        <taxon>Euteleostomi</taxon>
        <taxon>Amphibia</taxon>
        <taxon>Batrachia</taxon>
        <taxon>Anura</taxon>
        <taxon>Pipoidea</taxon>
        <taxon>Pipidae</taxon>
        <taxon>Xenopodinae</taxon>
        <taxon>Xenopus</taxon>
        <taxon>Xenopus</taxon>
    </lineage>
</organism>
<gene>
    <name evidence="9" type="primary">slc22a8l.2.L</name>
</gene>
<name>A0A1L8GJM1_XENLA</name>
<comment type="subcellular location">
    <subcellularLocation>
        <location evidence="1">Membrane</location>
        <topology evidence="1">Multi-pass membrane protein</topology>
    </subcellularLocation>
</comment>
<dbReference type="GO" id="GO:0022857">
    <property type="term" value="F:transmembrane transporter activity"/>
    <property type="evidence" value="ECO:0007669"/>
    <property type="project" value="InterPro"/>
</dbReference>
<keyword evidence="2 6" id="KW-0812">Transmembrane</keyword>
<dbReference type="SUPFAM" id="SSF103473">
    <property type="entry name" value="MFS general substrate transporter"/>
    <property type="match status" value="1"/>
</dbReference>
<feature type="transmembrane region" description="Helical" evidence="6">
    <location>
        <begin position="350"/>
        <end position="371"/>
    </location>
</feature>
<dbReference type="GO" id="GO:0016020">
    <property type="term" value="C:membrane"/>
    <property type="evidence" value="ECO:0007669"/>
    <property type="project" value="UniProtKB-SubCell"/>
</dbReference>
<accession>A0A1L8GJM1</accession>
<dbReference type="Pfam" id="PF07690">
    <property type="entry name" value="MFS_1"/>
    <property type="match status" value="1"/>
</dbReference>
<feature type="domain" description="Major facilitator superfamily (MFS) profile" evidence="7">
    <location>
        <begin position="41"/>
        <end position="496"/>
    </location>
</feature>
<feature type="region of interest" description="Disordered" evidence="5">
    <location>
        <begin position="507"/>
        <end position="528"/>
    </location>
</feature>
<dbReference type="GeneID" id="108713486"/>
<evidence type="ECO:0000256" key="4">
    <source>
        <dbReference type="ARBA" id="ARBA00023136"/>
    </source>
</evidence>
<dbReference type="InterPro" id="IPR036259">
    <property type="entry name" value="MFS_trans_sf"/>
</dbReference>
<evidence type="ECO:0000256" key="6">
    <source>
        <dbReference type="SAM" id="Phobius"/>
    </source>
</evidence>
<dbReference type="InterPro" id="IPR011701">
    <property type="entry name" value="MFS"/>
</dbReference>
<dbReference type="AlphaFoldDB" id="A0A1L8GJM1"/>
<proteinExistence type="predicted"/>
<evidence type="ECO:0000256" key="1">
    <source>
        <dbReference type="ARBA" id="ARBA00004141"/>
    </source>
</evidence>
<evidence type="ECO:0000256" key="5">
    <source>
        <dbReference type="SAM" id="MobiDB-lite"/>
    </source>
</evidence>
<evidence type="ECO:0000313" key="9">
    <source>
        <dbReference type="RefSeq" id="XP_041445924.1"/>
    </source>
</evidence>
<dbReference type="PaxDb" id="8355-A0A1L8GJM1"/>
<dbReference type="Proteomes" id="UP000186698">
    <property type="component" value="Chromosome 4L"/>
</dbReference>
<feature type="transmembrane region" description="Helical" evidence="6">
    <location>
        <begin position="383"/>
        <end position="402"/>
    </location>
</feature>